<organism evidence="2 3">
    <name type="scientific">Lachnospira intestinalis</name>
    <dbReference type="NCBI Taxonomy" id="3133158"/>
    <lineage>
        <taxon>Bacteria</taxon>
        <taxon>Bacillati</taxon>
        <taxon>Bacillota</taxon>
        <taxon>Clostridia</taxon>
        <taxon>Lachnospirales</taxon>
        <taxon>Lachnospiraceae</taxon>
        <taxon>Lachnospira</taxon>
    </lineage>
</organism>
<evidence type="ECO:0000313" key="3">
    <source>
        <dbReference type="Proteomes" id="UP001546774"/>
    </source>
</evidence>
<keyword evidence="3" id="KW-1185">Reference proteome</keyword>
<reference evidence="2" key="1">
    <citation type="submission" date="2024-03" db="EMBL/GenBank/DDBJ databases">
        <title>Human intestinal bacterial collection.</title>
        <authorList>
            <person name="Pauvert C."/>
            <person name="Hitch T.C.A."/>
            <person name="Clavel T."/>
        </authorList>
    </citation>
    <scope>NUCLEOTIDE SEQUENCE [LARGE SCALE GENOMIC DNA]</scope>
    <source>
        <strain evidence="2">CLA-AA-H89B</strain>
    </source>
</reference>
<evidence type="ECO:0000259" key="1">
    <source>
        <dbReference type="Pfam" id="PF09983"/>
    </source>
</evidence>
<protein>
    <submittedName>
        <fullName evidence="2">Wadjet anti-phage system protein JetD domain-containing protein</fullName>
    </submittedName>
</protein>
<accession>A0ABV1H4X9</accession>
<comment type="caution">
    <text evidence="2">The sequence shown here is derived from an EMBL/GenBank/DDBJ whole genome shotgun (WGS) entry which is preliminary data.</text>
</comment>
<name>A0ABV1H4X9_9FIRM</name>
<dbReference type="EMBL" id="JBBMFS010000003">
    <property type="protein sequence ID" value="MEQ2554366.1"/>
    <property type="molecule type" value="Genomic_DNA"/>
</dbReference>
<gene>
    <name evidence="2" type="ORF">WMO37_04945</name>
</gene>
<dbReference type="Pfam" id="PF09983">
    <property type="entry name" value="JetD_C"/>
    <property type="match status" value="1"/>
</dbReference>
<feature type="domain" description="Wadjet protein JetD C-terminal" evidence="1">
    <location>
        <begin position="154"/>
        <end position="250"/>
    </location>
</feature>
<proteinExistence type="predicted"/>
<sequence length="335" mass="39263">MKKRKVFLKDIIAQSPEKEYGQLYADIMLELSQGTLVPVRSAGTNGKKPALPVAFWEYVKEPDYGDVSEKLDFKLHPLLHTTYYRKHPEQFAQDEDKIMRLSTYLTEHIDLLELPETMNERSFEIFGREKFFQQEGGLQFCSRLGIERGQLNFYDTAEPLSYYSYTKKTPQNILIIENKDTFFDIRRYMNHVDNRILGKMFDTVIYGAGKGIYRTFSDYVQGAEDYFNAENMLYYFGDLDYEGILIYEHLAGMPWENLSGKAVRIDLFVTAYEKMLDKAENTGLENLPDTKEKQNSNIGTLFLSFFKQRYQEQIVQILRAGKYIPQEILNEHDWG</sequence>
<dbReference type="Proteomes" id="UP001546774">
    <property type="component" value="Unassembled WGS sequence"/>
</dbReference>
<dbReference type="InterPro" id="IPR024534">
    <property type="entry name" value="JetD_C"/>
</dbReference>
<evidence type="ECO:0000313" key="2">
    <source>
        <dbReference type="EMBL" id="MEQ2554366.1"/>
    </source>
</evidence>